<evidence type="ECO:0000313" key="17">
    <source>
        <dbReference type="Proteomes" id="UP000066480"/>
    </source>
</evidence>
<evidence type="ECO:0000256" key="2">
    <source>
        <dbReference type="ARBA" id="ARBA00001947"/>
    </source>
</evidence>
<keyword evidence="6" id="KW-0645">Protease</keyword>
<name>A0A0K1JQX0_9MICO</name>
<dbReference type="CDD" id="cd09603">
    <property type="entry name" value="M1_APN_like"/>
    <property type="match status" value="1"/>
</dbReference>
<dbReference type="PATRIC" id="fig|571913.6.peg.3961"/>
<dbReference type="Pfam" id="PF17900">
    <property type="entry name" value="Peptidase_M1_N"/>
    <property type="match status" value="1"/>
</dbReference>
<dbReference type="KEGG" id="lmoi:VV02_19565"/>
<dbReference type="Gene3D" id="1.10.390.10">
    <property type="entry name" value="Neutral Protease Domain 2"/>
    <property type="match status" value="1"/>
</dbReference>
<dbReference type="GO" id="GO:0016285">
    <property type="term" value="F:alanyl aminopeptidase activity"/>
    <property type="evidence" value="ECO:0007669"/>
    <property type="project" value="UniProtKB-EC"/>
</dbReference>
<evidence type="ECO:0000256" key="8">
    <source>
        <dbReference type="ARBA" id="ARBA00022801"/>
    </source>
</evidence>
<dbReference type="InterPro" id="IPR014782">
    <property type="entry name" value="Peptidase_M1_dom"/>
</dbReference>
<dbReference type="STRING" id="571913.VV02_19565"/>
<feature type="compositionally biased region" description="Low complexity" evidence="13">
    <location>
        <begin position="18"/>
        <end position="35"/>
    </location>
</feature>
<feature type="domain" description="Aminopeptidase N-like N-terminal" evidence="15">
    <location>
        <begin position="65"/>
        <end position="236"/>
    </location>
</feature>
<keyword evidence="10" id="KW-0482">Metalloprotease</keyword>
<dbReference type="EMBL" id="CP011112">
    <property type="protein sequence ID" value="AKU19119.1"/>
    <property type="molecule type" value="Genomic_DNA"/>
</dbReference>
<dbReference type="Gene3D" id="2.60.40.1730">
    <property type="entry name" value="tricorn interacting facor f3 domain"/>
    <property type="match status" value="1"/>
</dbReference>
<dbReference type="SUPFAM" id="SSF63737">
    <property type="entry name" value="Leukotriene A4 hydrolase N-terminal domain"/>
    <property type="match status" value="1"/>
</dbReference>
<keyword evidence="7" id="KW-0479">Metal-binding</keyword>
<dbReference type="PRINTS" id="PR00756">
    <property type="entry name" value="ALADIPTASE"/>
</dbReference>
<dbReference type="AlphaFoldDB" id="A0A0K1JQX0"/>
<evidence type="ECO:0000313" key="16">
    <source>
        <dbReference type="EMBL" id="AKU19119.1"/>
    </source>
</evidence>
<accession>A0A0K1JQX0</accession>
<reference evidence="16 17" key="1">
    <citation type="submission" date="2015-03" db="EMBL/GenBank/DDBJ databases">
        <title>Luteipulveratus halotolerans sp. nov., a novel actinobacterium (Dermacoccaceae) from Sarawak, Malaysia.</title>
        <authorList>
            <person name="Juboi H."/>
            <person name="Basik A."/>
            <person name="Shamsul S.S."/>
            <person name="Arnold P."/>
            <person name="Schmitt E.K."/>
            <person name="Sanglier J.-J."/>
            <person name="Yeo T."/>
        </authorList>
    </citation>
    <scope>NUCLEOTIDE SEQUENCE [LARGE SCALE GENOMIC DNA]</scope>
    <source>
        <strain evidence="16 17">MN07-A0370</strain>
    </source>
</reference>
<dbReference type="InterPro" id="IPR001930">
    <property type="entry name" value="Peptidase_M1"/>
</dbReference>
<feature type="region of interest" description="Disordered" evidence="13">
    <location>
        <begin position="1"/>
        <end position="46"/>
    </location>
</feature>
<evidence type="ECO:0000256" key="5">
    <source>
        <dbReference type="ARBA" id="ARBA00015611"/>
    </source>
</evidence>
<evidence type="ECO:0000256" key="4">
    <source>
        <dbReference type="ARBA" id="ARBA00012564"/>
    </source>
</evidence>
<evidence type="ECO:0000256" key="3">
    <source>
        <dbReference type="ARBA" id="ARBA00010136"/>
    </source>
</evidence>
<evidence type="ECO:0000256" key="6">
    <source>
        <dbReference type="ARBA" id="ARBA00022670"/>
    </source>
</evidence>
<dbReference type="InterPro" id="IPR042097">
    <property type="entry name" value="Aminopeptidase_N-like_N_sf"/>
</dbReference>
<evidence type="ECO:0000256" key="10">
    <source>
        <dbReference type="ARBA" id="ARBA00023049"/>
    </source>
</evidence>
<dbReference type="InterPro" id="IPR045357">
    <property type="entry name" value="Aminopeptidase_N-like_N"/>
</dbReference>
<keyword evidence="8" id="KW-0378">Hydrolase</keyword>
<dbReference type="GO" id="GO:0008237">
    <property type="term" value="F:metallopeptidase activity"/>
    <property type="evidence" value="ECO:0007669"/>
    <property type="project" value="UniProtKB-KW"/>
</dbReference>
<dbReference type="GO" id="GO:0006508">
    <property type="term" value="P:proteolysis"/>
    <property type="evidence" value="ECO:0007669"/>
    <property type="project" value="UniProtKB-KW"/>
</dbReference>
<keyword evidence="17" id="KW-1185">Reference proteome</keyword>
<evidence type="ECO:0000256" key="9">
    <source>
        <dbReference type="ARBA" id="ARBA00022833"/>
    </source>
</evidence>
<organism evidence="16 17">
    <name type="scientific">Luteipulveratus mongoliensis</name>
    <dbReference type="NCBI Taxonomy" id="571913"/>
    <lineage>
        <taxon>Bacteria</taxon>
        <taxon>Bacillati</taxon>
        <taxon>Actinomycetota</taxon>
        <taxon>Actinomycetes</taxon>
        <taxon>Micrococcales</taxon>
        <taxon>Dermacoccaceae</taxon>
        <taxon>Luteipulveratus</taxon>
    </lineage>
</organism>
<evidence type="ECO:0000259" key="14">
    <source>
        <dbReference type="Pfam" id="PF01433"/>
    </source>
</evidence>
<proteinExistence type="inferred from homology"/>
<comment type="cofactor">
    <cofactor evidence="2">
        <name>Zn(2+)</name>
        <dbReference type="ChEBI" id="CHEBI:29105"/>
    </cofactor>
</comment>
<dbReference type="Pfam" id="PF01433">
    <property type="entry name" value="Peptidase_M1"/>
    <property type="match status" value="1"/>
</dbReference>
<evidence type="ECO:0000256" key="7">
    <source>
        <dbReference type="ARBA" id="ARBA00022723"/>
    </source>
</evidence>
<dbReference type="InterPro" id="IPR027268">
    <property type="entry name" value="Peptidase_M4/M1_CTD_sf"/>
</dbReference>
<dbReference type="SUPFAM" id="SSF55486">
    <property type="entry name" value="Metalloproteases ('zincins'), catalytic domain"/>
    <property type="match status" value="1"/>
</dbReference>
<dbReference type="PANTHER" id="PTHR11533">
    <property type="entry name" value="PROTEASE M1 ZINC METALLOPROTEASE"/>
    <property type="match status" value="1"/>
</dbReference>
<evidence type="ECO:0000256" key="12">
    <source>
        <dbReference type="ARBA" id="ARBA00031533"/>
    </source>
</evidence>
<keyword evidence="9" id="KW-0862">Zinc</keyword>
<dbReference type="EC" id="3.4.11.2" evidence="4"/>
<evidence type="ECO:0000256" key="11">
    <source>
        <dbReference type="ARBA" id="ARBA00029811"/>
    </source>
</evidence>
<comment type="similarity">
    <text evidence="3">Belongs to the peptidase M1 family.</text>
</comment>
<dbReference type="GO" id="GO:0008270">
    <property type="term" value="F:zinc ion binding"/>
    <property type="evidence" value="ECO:0007669"/>
    <property type="project" value="InterPro"/>
</dbReference>
<protein>
    <recommendedName>
        <fullName evidence="5">Aminopeptidase N</fullName>
        <ecNumber evidence="4">3.4.11.2</ecNumber>
    </recommendedName>
    <alternativeName>
        <fullName evidence="11">Alanine aminopeptidase</fullName>
    </alternativeName>
    <alternativeName>
        <fullName evidence="12">Lysyl aminopeptidase</fullName>
    </alternativeName>
</protein>
<comment type="catalytic activity">
    <reaction evidence="1">
        <text>Release of an N-terminal amino acid, Xaa-|-Yaa- from a peptide, amide or arylamide. Xaa is preferably Ala, but may be most amino acids including Pro (slow action). When a terminal hydrophobic residue is followed by a prolyl residue, the two may be released as an intact Xaa-Pro dipeptide.</text>
        <dbReference type="EC" id="3.4.11.2"/>
    </reaction>
</comment>
<evidence type="ECO:0000256" key="13">
    <source>
        <dbReference type="SAM" id="MobiDB-lite"/>
    </source>
</evidence>
<feature type="domain" description="Peptidase M1 membrane alanine aminopeptidase" evidence="14">
    <location>
        <begin position="278"/>
        <end position="468"/>
    </location>
</feature>
<dbReference type="PANTHER" id="PTHR11533:SF297">
    <property type="entry name" value="AMINOPEPTIDASE N"/>
    <property type="match status" value="1"/>
</dbReference>
<evidence type="ECO:0000259" key="15">
    <source>
        <dbReference type="Pfam" id="PF17900"/>
    </source>
</evidence>
<evidence type="ECO:0000256" key="1">
    <source>
        <dbReference type="ARBA" id="ARBA00000098"/>
    </source>
</evidence>
<dbReference type="Proteomes" id="UP000066480">
    <property type="component" value="Chromosome"/>
</dbReference>
<dbReference type="InterPro" id="IPR050344">
    <property type="entry name" value="Peptidase_M1_aminopeptidases"/>
</dbReference>
<sequence>MLAAVAVGGCDDPTPQRAPSSPTMSPSPASSPGPADIARWAAGRSDPVPDTIYPSRGNAGLDVLHYGLDLTWSQQTRTLTGTAALQLRATADLPRITLDFLHDYVIDSVTVNGKSVSGSTSPQDKLTVPTPLTKDAAAAVVVRYHGTPRPIADPSKRTDIEPLGLTVTPTGELWTMQEPYGALTWYPVNDQPSDKALYDIAVTAPAGWVGVASGTPAGTSGQTNRYTTTDPVSSYLTTVAVGPFKKEEANGPRGLPLTYWVRPQDADELEVARESPAMIAWLEQRFGPYPFASGGLVVVDSRSAMETQQLVTMGQMGPVGIGRPRFERNLLHEYAHQWFGDTVSPKTWKDVWLNEGWAYYAQVLWQQDKDHTPNADLDQMMLTEDAADRKESGPPGTPRADSFAARNVYTCAAAMLHQIRKTVGDTAFFTMARGWSQEHRNGSADRATFIAYVNKSTGRDLTALINTWLDSTTQPRPVT</sequence>
<gene>
    <name evidence="16" type="ORF">VV02_19565</name>
</gene>